<gene>
    <name evidence="3" type="ORF">WQQ_05260</name>
</gene>
<feature type="domain" description="DUF4382" evidence="2">
    <location>
        <begin position="28"/>
        <end position="164"/>
    </location>
</feature>
<evidence type="ECO:0000313" key="4">
    <source>
        <dbReference type="Proteomes" id="UP000003704"/>
    </source>
</evidence>
<reference evidence="3 4" key="1">
    <citation type="journal article" date="2012" name="J. Bacteriol.">
        <title>Genome Sequence of n-Alkane-Degrading Hydrocarboniphaga effusa Strain AP103T (ATCC BAA-332T).</title>
        <authorList>
            <person name="Chang H.K."/>
            <person name="Zylstra G.J."/>
            <person name="Chae J.C."/>
        </authorList>
    </citation>
    <scope>NUCLEOTIDE SEQUENCE [LARGE SCALE GENOMIC DNA]</scope>
    <source>
        <strain evidence="3 4">AP103</strain>
    </source>
</reference>
<organism evidence="3 4">
    <name type="scientific">Hydrocarboniphaga effusa AP103</name>
    <dbReference type="NCBI Taxonomy" id="1172194"/>
    <lineage>
        <taxon>Bacteria</taxon>
        <taxon>Pseudomonadati</taxon>
        <taxon>Pseudomonadota</taxon>
        <taxon>Gammaproteobacteria</taxon>
        <taxon>Nevskiales</taxon>
        <taxon>Nevskiaceae</taxon>
        <taxon>Hydrocarboniphaga</taxon>
    </lineage>
</organism>
<dbReference type="EMBL" id="AKGD01000001">
    <property type="protein sequence ID" value="EIT70389.1"/>
    <property type="molecule type" value="Genomic_DNA"/>
</dbReference>
<protein>
    <recommendedName>
        <fullName evidence="2">DUF4382 domain-containing protein</fullName>
    </recommendedName>
</protein>
<name>I7ZER8_9GAMM</name>
<proteinExistence type="predicted"/>
<dbReference type="Pfam" id="PF14321">
    <property type="entry name" value="DUF4382"/>
    <property type="match status" value="1"/>
</dbReference>
<keyword evidence="4" id="KW-1185">Reference proteome</keyword>
<feature type="compositionally biased region" description="Polar residues" evidence="1">
    <location>
        <begin position="286"/>
        <end position="298"/>
    </location>
</feature>
<dbReference type="PROSITE" id="PS51257">
    <property type="entry name" value="PROKAR_LIPOPROTEIN"/>
    <property type="match status" value="1"/>
</dbReference>
<comment type="caution">
    <text evidence="3">The sequence shown here is derived from an EMBL/GenBank/DDBJ whole genome shotgun (WGS) entry which is preliminary data.</text>
</comment>
<feature type="region of interest" description="Disordered" evidence="1">
    <location>
        <begin position="217"/>
        <end position="237"/>
    </location>
</feature>
<dbReference type="Proteomes" id="UP000003704">
    <property type="component" value="Unassembled WGS sequence"/>
</dbReference>
<dbReference type="AlphaFoldDB" id="I7ZER8"/>
<feature type="region of interest" description="Disordered" evidence="1">
    <location>
        <begin position="266"/>
        <end position="298"/>
    </location>
</feature>
<evidence type="ECO:0000256" key="1">
    <source>
        <dbReference type="SAM" id="MobiDB-lite"/>
    </source>
</evidence>
<dbReference type="OrthoDB" id="7062064at2"/>
<evidence type="ECO:0000313" key="3">
    <source>
        <dbReference type="EMBL" id="EIT70389.1"/>
    </source>
</evidence>
<dbReference type="STRING" id="1172194.WQQ_05260"/>
<sequence length="298" mass="32592">MTNTTHRLLRLCSLFALGALLGGCDDGRVDMTLSADAPAQNLQNVFVVIDGVTLRRDDGSEERIRLDRQQRVDLMRYNGSDYTLISNESLDEGTYDGIRVDFRDVQNCDSGNCAVTSVNGRIPLSIEGADTFSPLDFRVSDNGRSYVLQLRMDLRLSLENNSNSTSRLRLRPTLRAARDSRAASVSGTVRNSIVDNCNRNNNTGLAVYAFDGRDVRPDDFDGTDPDPVASAPVTGSSGNWRYTLGTLPPGDYTLALTCFGDREDPFRDDSSGNSSLSFRDGARNVSLGSGDSETENFN</sequence>
<evidence type="ECO:0000259" key="2">
    <source>
        <dbReference type="Pfam" id="PF14321"/>
    </source>
</evidence>
<dbReference type="InterPro" id="IPR025491">
    <property type="entry name" value="DUF4382"/>
</dbReference>
<dbReference type="RefSeq" id="WP_007183482.1">
    <property type="nucleotide sequence ID" value="NZ_AKGD01000001.1"/>
</dbReference>
<accession>I7ZER8</accession>